<name>A0AAW1B0K1_CROAD</name>
<gene>
    <name evidence="2" type="ORF">NXF25_018910</name>
</gene>
<reference evidence="2 3" key="1">
    <citation type="journal article" date="2024" name="Proc. Natl. Acad. Sci. U.S.A.">
        <title>The genetic regulatory architecture and epigenomic basis for age-related changes in rattlesnake venom.</title>
        <authorList>
            <person name="Hogan M.P."/>
            <person name="Holding M.L."/>
            <person name="Nystrom G.S."/>
            <person name="Colston T.J."/>
            <person name="Bartlett D.A."/>
            <person name="Mason A.J."/>
            <person name="Ellsworth S.A."/>
            <person name="Rautsaw R.M."/>
            <person name="Lawrence K.C."/>
            <person name="Strickland J.L."/>
            <person name="He B."/>
            <person name="Fraser P."/>
            <person name="Margres M.J."/>
            <person name="Gilbert D.M."/>
            <person name="Gibbs H.L."/>
            <person name="Parkinson C.L."/>
            <person name="Rokyta D.R."/>
        </authorList>
    </citation>
    <scope>NUCLEOTIDE SEQUENCE [LARGE SCALE GENOMIC DNA]</scope>
    <source>
        <strain evidence="2">DRR0105</strain>
    </source>
</reference>
<dbReference type="Proteomes" id="UP001474421">
    <property type="component" value="Unassembled WGS sequence"/>
</dbReference>
<proteinExistence type="predicted"/>
<protein>
    <submittedName>
        <fullName evidence="2">Potassium voltage-gated kqt-like</fullName>
    </submittedName>
</protein>
<feature type="region of interest" description="Disordered" evidence="1">
    <location>
        <begin position="49"/>
        <end position="76"/>
    </location>
</feature>
<dbReference type="AlphaFoldDB" id="A0AAW1B0K1"/>
<dbReference type="EMBL" id="JAOTOJ010000009">
    <property type="protein sequence ID" value="KAK9395549.1"/>
    <property type="molecule type" value="Genomic_DNA"/>
</dbReference>
<evidence type="ECO:0000256" key="1">
    <source>
        <dbReference type="SAM" id="MobiDB-lite"/>
    </source>
</evidence>
<comment type="caution">
    <text evidence="2">The sequence shown here is derived from an EMBL/GenBank/DDBJ whole genome shotgun (WGS) entry which is preliminary data.</text>
</comment>
<organism evidence="2 3">
    <name type="scientific">Crotalus adamanteus</name>
    <name type="common">Eastern diamondback rattlesnake</name>
    <dbReference type="NCBI Taxonomy" id="8729"/>
    <lineage>
        <taxon>Eukaryota</taxon>
        <taxon>Metazoa</taxon>
        <taxon>Chordata</taxon>
        <taxon>Craniata</taxon>
        <taxon>Vertebrata</taxon>
        <taxon>Euteleostomi</taxon>
        <taxon>Lepidosauria</taxon>
        <taxon>Squamata</taxon>
        <taxon>Bifurcata</taxon>
        <taxon>Unidentata</taxon>
        <taxon>Episquamata</taxon>
        <taxon>Toxicofera</taxon>
        <taxon>Serpentes</taxon>
        <taxon>Colubroidea</taxon>
        <taxon>Viperidae</taxon>
        <taxon>Crotalinae</taxon>
        <taxon>Crotalus</taxon>
    </lineage>
</organism>
<evidence type="ECO:0000313" key="3">
    <source>
        <dbReference type="Proteomes" id="UP001474421"/>
    </source>
</evidence>
<sequence>MCRVGVGGAAGAGHSMRGVGGPVASLPLPDTCQSCTGLGEKKVGFIGLDPGAPESSRDGALLIADSEGGGGKHGSILSKPRLLPLAQCRCHEAAEQAGRSTHPTYLSFRGTCCHPALSSLSPASRAC</sequence>
<evidence type="ECO:0000313" key="2">
    <source>
        <dbReference type="EMBL" id="KAK9395549.1"/>
    </source>
</evidence>
<keyword evidence="3" id="KW-1185">Reference proteome</keyword>
<accession>A0AAW1B0K1</accession>